<feature type="transmembrane region" description="Helical" evidence="2">
    <location>
        <begin position="856"/>
        <end position="877"/>
    </location>
</feature>
<dbReference type="PANTHER" id="PTHR31600">
    <property type="entry name" value="TINY MACROCYSTS PROTEIN B-RELATED"/>
    <property type="match status" value="1"/>
</dbReference>
<reference evidence="3 4" key="1">
    <citation type="journal article" date="2021" name="Sci. Rep.">
        <title>Genome sequencing of the multicellular alga Astrephomene provides insights into convergent evolution of germ-soma differentiation.</title>
        <authorList>
            <person name="Yamashita S."/>
            <person name="Yamamoto K."/>
            <person name="Matsuzaki R."/>
            <person name="Suzuki S."/>
            <person name="Yamaguchi H."/>
            <person name="Hirooka S."/>
            <person name="Minakuchi Y."/>
            <person name="Miyagishima S."/>
            <person name="Kawachi M."/>
            <person name="Toyoda A."/>
            <person name="Nozaki H."/>
        </authorList>
    </citation>
    <scope>NUCLEOTIDE SEQUENCE [LARGE SCALE GENOMIC DNA]</scope>
    <source>
        <strain evidence="3 4">NIES-4017</strain>
    </source>
</reference>
<name>A0AAD3HMV4_9CHLO</name>
<accession>A0AAD3HMV4</accession>
<feature type="compositionally biased region" description="Low complexity" evidence="1">
    <location>
        <begin position="22"/>
        <end position="37"/>
    </location>
</feature>
<feature type="compositionally biased region" description="Gly residues" evidence="1">
    <location>
        <begin position="511"/>
        <end position="521"/>
    </location>
</feature>
<dbReference type="Proteomes" id="UP001054857">
    <property type="component" value="Unassembled WGS sequence"/>
</dbReference>
<evidence type="ECO:0000313" key="3">
    <source>
        <dbReference type="EMBL" id="GFR46145.1"/>
    </source>
</evidence>
<sequence length="915" mass="98128">SGISQQPAPQSRPGSGAHTDSAATAAAPVPAAQPARPDSGRSDGLGGMLTLPMSMPQACTTPLAPGGSQLAAIPEALAMLDVDGIAAVEVRPAGGVKGKKVDTERARRTVSGVAVAIDTLVSKLPSRDVVQSSPDGEDIGGKGPRGGQKVADDDDDKSDLPSENDASSVGDGSQAASAYSGTSDQTSVTDVVVDARRGRLLRALNKLLLGPSLMTHLNRLRLASYLIIAIMFLAHVISYVAITDLIKKQHDNVYVVFRQAMAMDRCQLVLVRTLLGAFCERDNVSAVSICSRNLNYTMSRLQLNIGLMEEYHQGVYLGLDTSSVTPPAAEVYKIWTTPTVDYQVFLDTQPPEVVTQRAGAWHLGNRFLAAARESLYLLPLHRENYKFHRTFSFLLNNGLGPLFAVYADSLDHLINAAWESVRVLRTDLIILLVVEALLVQFCCTVYELVLVQKTENARLLGILAIVGLPGPVLRQLATSETKISYDSDDEGDDDGSVAGSDDDPRTALAAGTGGVGNGAGGMDTRRVQPLAADLPQQDSNNSKDAGARKASTPPDNMNPAVEGGVNKAGTGLSAVSGDEDEPGSGSGNARKAGLACRTFKVLQMQGSKKAATRGSANGRKAADGGSGNQRLRINGKVLLPSRWNISKFTVPFLLWNLAVVLVYVITLAKLEGMQAPLASLNMASRVTYRYTRVRAITIAMVTQDDAPSRDVWRQLLSTELSIFESEYNALMYGGEPTSMVNGSFRHEVPAGTFASSSFAQTFFRAKGCLRLDPRGCLQPGDPYYEVTHNGLDTMVRRMLTELRLLTEDDDADATYDSTRCAFMGVVGASDLYDGLQQGAQLFVDYSINQYNAVTKMHTILLVVSIGLVLGFFLFVLWPHNARLQRDAARQGALLSLVPAEMDVRAHVRGVLKRIG</sequence>
<keyword evidence="2" id="KW-0472">Membrane</keyword>
<feature type="compositionally biased region" description="Polar residues" evidence="1">
    <location>
        <begin position="164"/>
        <end position="179"/>
    </location>
</feature>
<feature type="region of interest" description="Disordered" evidence="1">
    <location>
        <begin position="483"/>
        <end position="591"/>
    </location>
</feature>
<dbReference type="AlphaFoldDB" id="A0AAD3HMV4"/>
<keyword evidence="4" id="KW-1185">Reference proteome</keyword>
<dbReference type="PANTHER" id="PTHR31600:SF2">
    <property type="entry name" value="GAMETE ENRICHED GENE 10 PROTEIN-RELATED"/>
    <property type="match status" value="1"/>
</dbReference>
<evidence type="ECO:0000256" key="2">
    <source>
        <dbReference type="SAM" id="Phobius"/>
    </source>
</evidence>
<evidence type="ECO:0000256" key="1">
    <source>
        <dbReference type="SAM" id="MobiDB-lite"/>
    </source>
</evidence>
<dbReference type="InterPro" id="IPR052994">
    <property type="entry name" value="Tiny_macrocysts_regulators"/>
</dbReference>
<feature type="region of interest" description="Disordered" evidence="1">
    <location>
        <begin position="1"/>
        <end position="67"/>
    </location>
</feature>
<comment type="caution">
    <text evidence="3">The sequence shown here is derived from an EMBL/GenBank/DDBJ whole genome shotgun (WGS) entry which is preliminary data.</text>
</comment>
<dbReference type="EMBL" id="BMAR01000012">
    <property type="protein sequence ID" value="GFR46145.1"/>
    <property type="molecule type" value="Genomic_DNA"/>
</dbReference>
<feature type="transmembrane region" description="Helical" evidence="2">
    <location>
        <begin position="648"/>
        <end position="668"/>
    </location>
</feature>
<gene>
    <name evidence="3" type="ORF">Agub_g7671</name>
</gene>
<feature type="transmembrane region" description="Helical" evidence="2">
    <location>
        <begin position="428"/>
        <end position="451"/>
    </location>
</feature>
<feature type="region of interest" description="Disordered" evidence="1">
    <location>
        <begin position="126"/>
        <end position="182"/>
    </location>
</feature>
<keyword evidence="2" id="KW-0812">Transmembrane</keyword>
<proteinExistence type="predicted"/>
<feature type="compositionally biased region" description="Acidic residues" evidence="1">
    <location>
        <begin position="486"/>
        <end position="495"/>
    </location>
</feature>
<evidence type="ECO:0000313" key="4">
    <source>
        <dbReference type="Proteomes" id="UP001054857"/>
    </source>
</evidence>
<protein>
    <submittedName>
        <fullName evidence="3">Uncharacterized protein</fullName>
    </submittedName>
</protein>
<feature type="compositionally biased region" description="Polar residues" evidence="1">
    <location>
        <begin position="1"/>
        <end position="13"/>
    </location>
</feature>
<keyword evidence="2" id="KW-1133">Transmembrane helix</keyword>
<organism evidence="3 4">
    <name type="scientific">Astrephomene gubernaculifera</name>
    <dbReference type="NCBI Taxonomy" id="47775"/>
    <lineage>
        <taxon>Eukaryota</taxon>
        <taxon>Viridiplantae</taxon>
        <taxon>Chlorophyta</taxon>
        <taxon>core chlorophytes</taxon>
        <taxon>Chlorophyceae</taxon>
        <taxon>CS clade</taxon>
        <taxon>Chlamydomonadales</taxon>
        <taxon>Astrephomenaceae</taxon>
        <taxon>Astrephomene</taxon>
    </lineage>
</organism>
<feature type="non-terminal residue" evidence="3">
    <location>
        <position position="1"/>
    </location>
</feature>
<feature type="non-terminal residue" evidence="3">
    <location>
        <position position="915"/>
    </location>
</feature>
<feature type="region of interest" description="Disordered" evidence="1">
    <location>
        <begin position="605"/>
        <end position="627"/>
    </location>
</feature>
<feature type="transmembrane region" description="Helical" evidence="2">
    <location>
        <begin position="222"/>
        <end position="242"/>
    </location>
</feature>